<keyword evidence="1" id="KW-0812">Transmembrane</keyword>
<comment type="caution">
    <text evidence="3">The sequence shown here is derived from an EMBL/GenBank/DDBJ whole genome shotgun (WGS) entry which is preliminary data.</text>
</comment>
<accession>A0ABT7MXF3</accession>
<reference evidence="3 4" key="1">
    <citation type="submission" date="2023-06" db="EMBL/GenBank/DDBJ databases">
        <title>Microbacterium sp. nov., isolated from a waste landfill.</title>
        <authorList>
            <person name="Wen W."/>
        </authorList>
    </citation>
    <scope>NUCLEOTIDE SEQUENCE [LARGE SCALE GENOMIC DNA]</scope>
    <source>
        <strain evidence="3 4">ASV49</strain>
    </source>
</reference>
<keyword evidence="1" id="KW-0472">Membrane</keyword>
<organism evidence="3 4">
    <name type="scientific">Microbacterium candidum</name>
    <dbReference type="NCBI Taxonomy" id="3041922"/>
    <lineage>
        <taxon>Bacteria</taxon>
        <taxon>Bacillati</taxon>
        <taxon>Actinomycetota</taxon>
        <taxon>Actinomycetes</taxon>
        <taxon>Micrococcales</taxon>
        <taxon>Microbacteriaceae</taxon>
        <taxon>Microbacterium</taxon>
    </lineage>
</organism>
<dbReference type="InterPro" id="IPR036249">
    <property type="entry name" value="Thioredoxin-like_sf"/>
</dbReference>
<evidence type="ECO:0000256" key="1">
    <source>
        <dbReference type="SAM" id="Phobius"/>
    </source>
</evidence>
<keyword evidence="4" id="KW-1185">Reference proteome</keyword>
<dbReference type="Proteomes" id="UP001235064">
    <property type="component" value="Unassembled WGS sequence"/>
</dbReference>
<dbReference type="InterPro" id="IPR012336">
    <property type="entry name" value="Thioredoxin-like_fold"/>
</dbReference>
<gene>
    <name evidence="3" type="ORF">QSV35_07205</name>
</gene>
<feature type="domain" description="Thioredoxin-like fold" evidence="2">
    <location>
        <begin position="61"/>
        <end position="212"/>
    </location>
</feature>
<dbReference type="Gene3D" id="3.40.30.10">
    <property type="entry name" value="Glutaredoxin"/>
    <property type="match status" value="1"/>
</dbReference>
<evidence type="ECO:0000259" key="2">
    <source>
        <dbReference type="Pfam" id="PF13462"/>
    </source>
</evidence>
<evidence type="ECO:0000313" key="3">
    <source>
        <dbReference type="EMBL" id="MDL9979115.1"/>
    </source>
</evidence>
<feature type="transmembrane region" description="Helical" evidence="1">
    <location>
        <begin position="12"/>
        <end position="33"/>
    </location>
</feature>
<proteinExistence type="predicted"/>
<dbReference type="EMBL" id="JASXSZ010000002">
    <property type="protein sequence ID" value="MDL9979115.1"/>
    <property type="molecule type" value="Genomic_DNA"/>
</dbReference>
<sequence>MATAVKKTNWFAVWISIAVVVVLIGVTALVVLMNSTANSPGATPAGAHITSAGAITFGDSTQNSVTTYVDFLCPYCNQFEQSVGPTIKQKIDEGKTSLEVFPMGVLDTRSNPAGYSSRAASAMYSIAIHDYAHAYDFLQAMYANQPEEGSAGLSDQQIIDVAKNAGVNMTSDLEKEIKTHTYQKFAQSTQLPQGTTGTPTVLVNDKLIAVTMDPQTDIIGRLK</sequence>
<keyword evidence="1" id="KW-1133">Transmembrane helix</keyword>
<dbReference type="SUPFAM" id="SSF52833">
    <property type="entry name" value="Thioredoxin-like"/>
    <property type="match status" value="1"/>
</dbReference>
<dbReference type="Pfam" id="PF13462">
    <property type="entry name" value="Thioredoxin_4"/>
    <property type="match status" value="1"/>
</dbReference>
<evidence type="ECO:0000313" key="4">
    <source>
        <dbReference type="Proteomes" id="UP001235064"/>
    </source>
</evidence>
<name>A0ABT7MXF3_9MICO</name>
<protein>
    <submittedName>
        <fullName evidence="3">Thioredoxin domain-containing protein</fullName>
    </submittedName>
</protein>